<dbReference type="InterPro" id="IPR025711">
    <property type="entry name" value="PepSY"/>
</dbReference>
<keyword evidence="1" id="KW-0732">Signal</keyword>
<name>A0ABM9CRU5_9BACL</name>
<comment type="caution">
    <text evidence="3">The sequence shown here is derived from an EMBL/GenBank/DDBJ whole genome shotgun (WGS) entry which is preliminary data.</text>
</comment>
<protein>
    <recommendedName>
        <fullName evidence="2">PepSY domain-containing protein</fullName>
    </recommendedName>
</protein>
<dbReference type="Pfam" id="PF03413">
    <property type="entry name" value="PepSY"/>
    <property type="match status" value="1"/>
</dbReference>
<dbReference type="PROSITE" id="PS51257">
    <property type="entry name" value="PROKAR_LIPOPROTEIN"/>
    <property type="match status" value="1"/>
</dbReference>
<feature type="chain" id="PRO_5046883755" description="PepSY domain-containing protein" evidence="1">
    <location>
        <begin position="24"/>
        <end position="221"/>
    </location>
</feature>
<dbReference type="EMBL" id="CAKMMW010000020">
    <property type="protein sequence ID" value="CAH1221513.1"/>
    <property type="molecule type" value="Genomic_DNA"/>
</dbReference>
<reference evidence="3" key="1">
    <citation type="submission" date="2022-01" db="EMBL/GenBank/DDBJ databases">
        <authorList>
            <person name="Criscuolo A."/>
        </authorList>
    </citation>
    <scope>NUCLEOTIDE SEQUENCE</scope>
    <source>
        <strain evidence="3">CIP111891</strain>
    </source>
</reference>
<proteinExistence type="predicted"/>
<accession>A0ABM9CRU5</accession>
<feature type="signal peptide" evidence="1">
    <location>
        <begin position="1"/>
        <end position="23"/>
    </location>
</feature>
<dbReference type="RefSeq" id="WP_236291319.1">
    <property type="nucleotide sequence ID" value="NZ_CAKMMW010000020.1"/>
</dbReference>
<organism evidence="3 4">
    <name type="scientific">Paenibacillus allorhizoplanae</name>
    <dbReference type="NCBI Taxonomy" id="2905648"/>
    <lineage>
        <taxon>Bacteria</taxon>
        <taxon>Bacillati</taxon>
        <taxon>Bacillota</taxon>
        <taxon>Bacilli</taxon>
        <taxon>Bacillales</taxon>
        <taxon>Paenibacillaceae</taxon>
        <taxon>Paenibacillus</taxon>
    </lineage>
</organism>
<keyword evidence="4" id="KW-1185">Reference proteome</keyword>
<gene>
    <name evidence="3" type="ORF">PAECIP111891_05211</name>
</gene>
<feature type="domain" description="PepSY" evidence="2">
    <location>
        <begin position="145"/>
        <end position="213"/>
    </location>
</feature>
<evidence type="ECO:0000259" key="2">
    <source>
        <dbReference type="Pfam" id="PF03413"/>
    </source>
</evidence>
<sequence length="221" mass="24271">MKKKLVITTVVLATVIGCATAYAFSEYKIEAKVVPFAYHLAGENRDTLKGDNYYGAGDKVGLPQSIHYQGTQYVPIRDIANTLFLEIDWDSAKKVAILKPVTGTDAIPQNLDALIEVYSQQLQVLQGIKASHREVALTEIEDGYINKDTAIKIAKETEPNANVKWEATFNKEWQIDAGVKLPGQPAWVVKGVFPLGNQILVMIDAVSGKQLAVTEIEVSPK</sequence>
<evidence type="ECO:0000313" key="4">
    <source>
        <dbReference type="Proteomes" id="UP000838821"/>
    </source>
</evidence>
<evidence type="ECO:0000256" key="1">
    <source>
        <dbReference type="SAM" id="SignalP"/>
    </source>
</evidence>
<dbReference type="Proteomes" id="UP000838821">
    <property type="component" value="Unassembled WGS sequence"/>
</dbReference>
<evidence type="ECO:0000313" key="3">
    <source>
        <dbReference type="EMBL" id="CAH1221513.1"/>
    </source>
</evidence>